<dbReference type="Pfam" id="PF00078">
    <property type="entry name" value="RVT_1"/>
    <property type="match status" value="1"/>
</dbReference>
<name>A0AAW2VQD8_SESRA</name>
<reference evidence="2" key="2">
    <citation type="journal article" date="2024" name="Plant">
        <title>Genomic evolution and insights into agronomic trait innovations of Sesamum species.</title>
        <authorList>
            <person name="Miao H."/>
            <person name="Wang L."/>
            <person name="Qu L."/>
            <person name="Liu H."/>
            <person name="Sun Y."/>
            <person name="Le M."/>
            <person name="Wang Q."/>
            <person name="Wei S."/>
            <person name="Zheng Y."/>
            <person name="Lin W."/>
            <person name="Duan Y."/>
            <person name="Cao H."/>
            <person name="Xiong S."/>
            <person name="Wang X."/>
            <person name="Wei L."/>
            <person name="Li C."/>
            <person name="Ma Q."/>
            <person name="Ju M."/>
            <person name="Zhao R."/>
            <person name="Li G."/>
            <person name="Mu C."/>
            <person name="Tian Q."/>
            <person name="Mei H."/>
            <person name="Zhang T."/>
            <person name="Gao T."/>
            <person name="Zhang H."/>
        </authorList>
    </citation>
    <scope>NUCLEOTIDE SEQUENCE</scope>
    <source>
        <strain evidence="2">G02</strain>
    </source>
</reference>
<accession>A0AAW2VQD8</accession>
<dbReference type="CDD" id="cd01650">
    <property type="entry name" value="RT_nLTR_like"/>
    <property type="match status" value="1"/>
</dbReference>
<feature type="domain" description="Reverse transcriptase" evidence="1">
    <location>
        <begin position="54"/>
        <end position="336"/>
    </location>
</feature>
<reference evidence="2" key="1">
    <citation type="submission" date="2020-06" db="EMBL/GenBank/DDBJ databases">
        <authorList>
            <person name="Li T."/>
            <person name="Hu X."/>
            <person name="Zhang T."/>
            <person name="Song X."/>
            <person name="Zhang H."/>
            <person name="Dai N."/>
            <person name="Sheng W."/>
            <person name="Hou X."/>
            <person name="Wei L."/>
        </authorList>
    </citation>
    <scope>NUCLEOTIDE SEQUENCE</scope>
    <source>
        <strain evidence="2">G02</strain>
        <tissue evidence="2">Leaf</tissue>
    </source>
</reference>
<organism evidence="2">
    <name type="scientific">Sesamum radiatum</name>
    <name type="common">Black benniseed</name>
    <dbReference type="NCBI Taxonomy" id="300843"/>
    <lineage>
        <taxon>Eukaryota</taxon>
        <taxon>Viridiplantae</taxon>
        <taxon>Streptophyta</taxon>
        <taxon>Embryophyta</taxon>
        <taxon>Tracheophyta</taxon>
        <taxon>Spermatophyta</taxon>
        <taxon>Magnoliopsida</taxon>
        <taxon>eudicotyledons</taxon>
        <taxon>Gunneridae</taxon>
        <taxon>Pentapetalae</taxon>
        <taxon>asterids</taxon>
        <taxon>lamiids</taxon>
        <taxon>Lamiales</taxon>
        <taxon>Pedaliaceae</taxon>
        <taxon>Sesamum</taxon>
    </lineage>
</organism>
<dbReference type="InterPro" id="IPR000477">
    <property type="entry name" value="RT_dom"/>
</dbReference>
<dbReference type="PROSITE" id="PS50878">
    <property type="entry name" value="RT_POL"/>
    <property type="match status" value="1"/>
</dbReference>
<dbReference type="AlphaFoldDB" id="A0AAW2VQD8"/>
<dbReference type="InterPro" id="IPR052343">
    <property type="entry name" value="Retrotransposon-Effector_Assoc"/>
</dbReference>
<comment type="caution">
    <text evidence="2">The sequence shown here is derived from an EMBL/GenBank/DDBJ whole genome shotgun (WGS) entry which is preliminary data.</text>
</comment>
<proteinExistence type="predicted"/>
<dbReference type="PANTHER" id="PTHR46890">
    <property type="entry name" value="NON-LTR RETROLELEMENT REVERSE TRANSCRIPTASE-LIKE PROTEIN-RELATED"/>
    <property type="match status" value="1"/>
</dbReference>
<evidence type="ECO:0000259" key="1">
    <source>
        <dbReference type="PROSITE" id="PS50878"/>
    </source>
</evidence>
<sequence length="354" mass="39755">MVQELLQPYTAEEVSKALSQMAPLKSPGPDGMPPFFFQKYWPIVGHDVVSNTLALLNELALPSDLNHTHIVLIPKCRKLEFLTQFRPISLCNVAYKIASKTIANRLKPLLDVIISPSQTAFVPGRLITENVLLAFEVNHFLKTKKWGKKGHMALKLDISKAYDKVEWKFLAKVLCRLGFPPKFIDLIMLCVSSVSYSFILSGSQFGSVTPQRSLRQGDPLSPYLFLMCTEAFSALLQKEERSGRLQGVAECRQAPRVSHLLFADDTLIFCQATAEAAMCILEVLDTFGRAAGQEINFDKSSAVFSKNTSFLVRDVIQGILHMRIEDSHDLYLGLPSMVGKSRRSVFQSIRDRIW</sequence>
<protein>
    <submittedName>
        <fullName evidence="2">Mitochondrial protein</fullName>
    </submittedName>
</protein>
<dbReference type="SUPFAM" id="SSF56672">
    <property type="entry name" value="DNA/RNA polymerases"/>
    <property type="match status" value="1"/>
</dbReference>
<evidence type="ECO:0000313" key="2">
    <source>
        <dbReference type="EMBL" id="KAL0430275.1"/>
    </source>
</evidence>
<gene>
    <name evidence="2" type="ORF">Sradi_0653500</name>
</gene>
<dbReference type="PANTHER" id="PTHR46890:SF48">
    <property type="entry name" value="RNA-DIRECTED DNA POLYMERASE"/>
    <property type="match status" value="1"/>
</dbReference>
<dbReference type="InterPro" id="IPR043502">
    <property type="entry name" value="DNA/RNA_pol_sf"/>
</dbReference>
<dbReference type="EMBL" id="JACGWJ010000003">
    <property type="protein sequence ID" value="KAL0430275.1"/>
    <property type="molecule type" value="Genomic_DNA"/>
</dbReference>